<dbReference type="InterPro" id="IPR011486">
    <property type="entry name" value="BBP2"/>
</dbReference>
<keyword evidence="1" id="KW-0732">Signal</keyword>
<dbReference type="RefSeq" id="WP_142604728.1">
    <property type="nucleotide sequence ID" value="NZ_FXSZ01000015.1"/>
</dbReference>
<reference evidence="2 3" key="1">
    <citation type="submission" date="2017-05" db="EMBL/GenBank/DDBJ databases">
        <authorList>
            <person name="Varghese N."/>
            <person name="Submissions S."/>
        </authorList>
    </citation>
    <scope>NUCLEOTIDE SEQUENCE [LARGE SCALE GENOMIC DNA]</scope>
    <source>
        <strain evidence="2 3">DSM 21342</strain>
    </source>
</reference>
<keyword evidence="3" id="KW-1185">Reference proteome</keyword>
<accession>A0A521EHL8</accession>
<dbReference type="Pfam" id="PF07642">
    <property type="entry name" value="BBP2"/>
    <property type="match status" value="1"/>
</dbReference>
<dbReference type="OrthoDB" id="1114561at2"/>
<name>A0A521EHL8_9SPHI</name>
<sequence length="353" mass="39405">MIRKISATIIAALVCYGTALAQTDDNANKKTALKFSGSADVYVKYDMLKNPANTYTSFTKSHSSFELGMVSGKVEHQGNKVSFVGDIGFGKRVEQFTYNDNKSQIMIKQLYLTYSPASFLKLSMGSWGTHVGYELVDPYLNRNYSMSYMFSYGPFFHTGLKADFAFGQHAFMVGLTNPTDLKSALSTSTKYFIGQYSYTTGNGNFKSYFNLLAGKQKDDSLKVSQLDVVMTQKVNDHFSLGLNATVSNSKYDVEDTKKWWGTALYVNYDAAKLWGATLRTEYFNDSERLNVFSNTASGGSVLSNTLSLNFKLSALTIVPEMRYEYANKPIFSNLEGGVKNHDTNFLLAAVYQF</sequence>
<evidence type="ECO:0000256" key="1">
    <source>
        <dbReference type="SAM" id="SignalP"/>
    </source>
</evidence>
<dbReference type="Proteomes" id="UP000315971">
    <property type="component" value="Unassembled WGS sequence"/>
</dbReference>
<protein>
    <submittedName>
        <fullName evidence="2">Beta-barrel porin-2, OmpL-like. bbp2</fullName>
    </submittedName>
</protein>
<dbReference type="EMBL" id="FXSZ01000015">
    <property type="protein sequence ID" value="SMO83342.1"/>
    <property type="molecule type" value="Genomic_DNA"/>
</dbReference>
<gene>
    <name evidence="2" type="ORF">SAMN06265350_1155</name>
</gene>
<evidence type="ECO:0000313" key="2">
    <source>
        <dbReference type="EMBL" id="SMO83342.1"/>
    </source>
</evidence>
<organism evidence="2 3">
    <name type="scientific">Solitalea koreensis</name>
    <dbReference type="NCBI Taxonomy" id="543615"/>
    <lineage>
        <taxon>Bacteria</taxon>
        <taxon>Pseudomonadati</taxon>
        <taxon>Bacteroidota</taxon>
        <taxon>Sphingobacteriia</taxon>
        <taxon>Sphingobacteriales</taxon>
        <taxon>Sphingobacteriaceae</taxon>
        <taxon>Solitalea</taxon>
    </lineage>
</organism>
<dbReference type="AlphaFoldDB" id="A0A521EHL8"/>
<feature type="chain" id="PRO_5022117617" evidence="1">
    <location>
        <begin position="22"/>
        <end position="353"/>
    </location>
</feature>
<evidence type="ECO:0000313" key="3">
    <source>
        <dbReference type="Proteomes" id="UP000315971"/>
    </source>
</evidence>
<feature type="signal peptide" evidence="1">
    <location>
        <begin position="1"/>
        <end position="21"/>
    </location>
</feature>
<proteinExistence type="predicted"/>